<dbReference type="EMBL" id="CP032611">
    <property type="protein sequence ID" value="AYF85071.1"/>
    <property type="molecule type" value="Genomic_DNA"/>
</dbReference>
<organism evidence="1 2">
    <name type="scientific">Bacillus thuringiensis</name>
    <dbReference type="NCBI Taxonomy" id="1428"/>
    <lineage>
        <taxon>Bacteria</taxon>
        <taxon>Bacillati</taxon>
        <taxon>Bacillota</taxon>
        <taxon>Bacilli</taxon>
        <taxon>Bacillales</taxon>
        <taxon>Bacillaceae</taxon>
        <taxon>Bacillus</taxon>
        <taxon>Bacillus cereus group</taxon>
    </lineage>
</organism>
<protein>
    <submittedName>
        <fullName evidence="1">Uncharacterized protein</fullName>
    </submittedName>
</protein>
<dbReference type="RefSeq" id="WP_001034292.1">
    <property type="nucleotide sequence ID" value="NZ_CP014288.1"/>
</dbReference>
<reference evidence="1 2" key="1">
    <citation type="submission" date="2018-09" db="EMBL/GenBank/DDBJ databases">
        <title>Complete genome of Bacillus thuringiensis strain QZL38.</title>
        <authorList>
            <person name="Song F."/>
        </authorList>
    </citation>
    <scope>NUCLEOTIDE SEQUENCE [LARGE SCALE GENOMIC DNA]</scope>
    <source>
        <strain evidence="1 2">QZL38</strain>
        <plasmid evidence="1 2">p.5</plasmid>
    </source>
</reference>
<sequence length="65" mass="7486">MNKKCPNCGSREIEEDLLNAQECLKLISTNNLFNQFSRMVADICTECGNILSMKVEHPEYFRVDT</sequence>
<dbReference type="AlphaFoldDB" id="A0A9W3VGY6"/>
<dbReference type="Proteomes" id="UP000269847">
    <property type="component" value="Plasmid p.5"/>
</dbReference>
<keyword evidence="1" id="KW-0614">Plasmid</keyword>
<evidence type="ECO:0000313" key="1">
    <source>
        <dbReference type="EMBL" id="AYF85071.1"/>
    </source>
</evidence>
<evidence type="ECO:0000313" key="2">
    <source>
        <dbReference type="Proteomes" id="UP000269847"/>
    </source>
</evidence>
<name>A0A9W3VGY6_BACTU</name>
<proteinExistence type="predicted"/>
<accession>A0A9W3VGY6</accession>
<gene>
    <name evidence="1" type="ORF">D7J84_29055</name>
</gene>
<geneLocation type="plasmid" evidence="1 2">
    <name>p.5</name>
</geneLocation>